<organism evidence="1 2">
    <name type="scientific">Armatimonas rosea</name>
    <dbReference type="NCBI Taxonomy" id="685828"/>
    <lineage>
        <taxon>Bacteria</taxon>
        <taxon>Bacillati</taxon>
        <taxon>Armatimonadota</taxon>
        <taxon>Armatimonadia</taxon>
        <taxon>Armatimonadales</taxon>
        <taxon>Armatimonadaceae</taxon>
        <taxon>Armatimonas</taxon>
    </lineage>
</organism>
<name>A0A7W9W8L6_ARMRO</name>
<dbReference type="Proteomes" id="UP000520814">
    <property type="component" value="Unassembled WGS sequence"/>
</dbReference>
<dbReference type="Gene3D" id="1.25.40.10">
    <property type="entry name" value="Tetratricopeptide repeat domain"/>
    <property type="match status" value="1"/>
</dbReference>
<gene>
    <name evidence="1" type="ORF">HNQ39_004111</name>
</gene>
<dbReference type="Pfam" id="PF13432">
    <property type="entry name" value="TPR_16"/>
    <property type="match status" value="1"/>
</dbReference>
<dbReference type="EMBL" id="JACHGW010000004">
    <property type="protein sequence ID" value="MBB6052290.1"/>
    <property type="molecule type" value="Genomic_DNA"/>
</dbReference>
<reference evidence="1 2" key="1">
    <citation type="submission" date="2020-08" db="EMBL/GenBank/DDBJ databases">
        <title>Genomic Encyclopedia of Type Strains, Phase IV (KMG-IV): sequencing the most valuable type-strain genomes for metagenomic binning, comparative biology and taxonomic classification.</title>
        <authorList>
            <person name="Goeker M."/>
        </authorList>
    </citation>
    <scope>NUCLEOTIDE SEQUENCE [LARGE SCALE GENOMIC DNA]</scope>
    <source>
        <strain evidence="1 2">DSM 23562</strain>
    </source>
</reference>
<dbReference type="SUPFAM" id="SSF48452">
    <property type="entry name" value="TPR-like"/>
    <property type="match status" value="1"/>
</dbReference>
<protein>
    <submittedName>
        <fullName evidence="1">Tetratricopeptide (TPR) repeat protein</fullName>
    </submittedName>
</protein>
<dbReference type="RefSeq" id="WP_184201064.1">
    <property type="nucleotide sequence ID" value="NZ_JACHGW010000004.1"/>
</dbReference>
<evidence type="ECO:0000313" key="1">
    <source>
        <dbReference type="EMBL" id="MBB6052290.1"/>
    </source>
</evidence>
<accession>A0A7W9W8L6</accession>
<evidence type="ECO:0000313" key="2">
    <source>
        <dbReference type="Proteomes" id="UP000520814"/>
    </source>
</evidence>
<comment type="caution">
    <text evidence="1">The sequence shown here is derived from an EMBL/GenBank/DDBJ whole genome shotgun (WGS) entry which is preliminary data.</text>
</comment>
<sequence length="272" mass="30881">MIDERVPLRQRTEKSRMPNFTDRAIDTFLEWAPLGQRIAEILPDKKKNQGVKDLFQRLDNIRRVHDETQRKIDESPEASPKHLDAMRRQLLPADDYAQSEERLRASRERLERVQAARALLQAHKDDPQEAVRVITEYAAEHPNDAEALSFLAIAHRNTGNLPEAIRLKRQAIVLCGSDDHAGSDRHFLAVLLQENGEHEAALGELQSLIRDTPESTLFGAMLPLHYFLLGKILWALGETANARIAWKEAESWDDSGHVRPQIEAFLRGAAGD</sequence>
<dbReference type="InterPro" id="IPR011990">
    <property type="entry name" value="TPR-like_helical_dom_sf"/>
</dbReference>
<proteinExistence type="predicted"/>
<keyword evidence="2" id="KW-1185">Reference proteome</keyword>
<dbReference type="AlphaFoldDB" id="A0A7W9W8L6"/>